<keyword evidence="3" id="KW-1185">Reference proteome</keyword>
<name>A0ABX2QGD8_9HYPH</name>
<evidence type="ECO:0000259" key="1">
    <source>
        <dbReference type="Pfam" id="PF05050"/>
    </source>
</evidence>
<dbReference type="InterPro" id="IPR052514">
    <property type="entry name" value="SAM-dependent_MTase"/>
</dbReference>
<dbReference type="Pfam" id="PF05050">
    <property type="entry name" value="Methyltransf_21"/>
    <property type="match status" value="1"/>
</dbReference>
<dbReference type="RefSeq" id="WP_176950795.1">
    <property type="nucleotide sequence ID" value="NZ_JABXYK010000009.1"/>
</dbReference>
<accession>A0ABX2QGD8</accession>
<dbReference type="InterPro" id="IPR006342">
    <property type="entry name" value="FkbM_mtfrase"/>
</dbReference>
<dbReference type="GO" id="GO:0032259">
    <property type="term" value="P:methylation"/>
    <property type="evidence" value="ECO:0007669"/>
    <property type="project" value="UniProtKB-KW"/>
</dbReference>
<dbReference type="EMBL" id="JABXYK010000009">
    <property type="protein sequence ID" value="NVP56832.1"/>
    <property type="molecule type" value="Genomic_DNA"/>
</dbReference>
<dbReference type="Proteomes" id="UP000659172">
    <property type="component" value="Unassembled WGS sequence"/>
</dbReference>
<evidence type="ECO:0000313" key="2">
    <source>
        <dbReference type="EMBL" id="NVP56832.1"/>
    </source>
</evidence>
<dbReference type="NCBIfam" id="TIGR01444">
    <property type="entry name" value="fkbM_fam"/>
    <property type="match status" value="1"/>
</dbReference>
<gene>
    <name evidence="2" type="ORF">HV823_16370</name>
</gene>
<dbReference type="PANTHER" id="PTHR34203:SF15">
    <property type="entry name" value="SLL1173 PROTEIN"/>
    <property type="match status" value="1"/>
</dbReference>
<protein>
    <submittedName>
        <fullName evidence="2">FkbM family methyltransferase</fullName>
    </submittedName>
</protein>
<feature type="domain" description="Methyltransferase FkbM" evidence="1">
    <location>
        <begin position="99"/>
        <end position="222"/>
    </location>
</feature>
<dbReference type="GO" id="GO:0008168">
    <property type="term" value="F:methyltransferase activity"/>
    <property type="evidence" value="ECO:0007669"/>
    <property type="project" value="UniProtKB-KW"/>
</dbReference>
<keyword evidence="2" id="KW-0808">Transferase</keyword>
<comment type="caution">
    <text evidence="2">The sequence shown here is derived from an EMBL/GenBank/DDBJ whole genome shotgun (WGS) entry which is preliminary data.</text>
</comment>
<dbReference type="InterPro" id="IPR029063">
    <property type="entry name" value="SAM-dependent_MTases_sf"/>
</dbReference>
<dbReference type="Gene3D" id="3.40.50.150">
    <property type="entry name" value="Vaccinia Virus protein VP39"/>
    <property type="match status" value="1"/>
</dbReference>
<reference evidence="2 3" key="1">
    <citation type="submission" date="2020-06" db="EMBL/GenBank/DDBJ databases">
        <title>Rhizobium sp.nov. isolated from the tomato plant.</title>
        <authorList>
            <person name="Thin K.K."/>
            <person name="Zhang X."/>
            <person name="He S."/>
        </authorList>
    </citation>
    <scope>NUCLEOTIDE SEQUENCE [LARGE SCALE GENOMIC DNA]</scope>
    <source>
        <strain evidence="2 3">DBTS2</strain>
    </source>
</reference>
<keyword evidence="2" id="KW-0489">Methyltransferase</keyword>
<dbReference type="PANTHER" id="PTHR34203">
    <property type="entry name" value="METHYLTRANSFERASE, FKBM FAMILY PROTEIN"/>
    <property type="match status" value="1"/>
</dbReference>
<sequence length="307" mass="33637">MTTMSRVDFAFDRVRNVHDKLRWGVKAVGVGATLRGAGRLGSLLLRRPRHSEVRLRCGPVLEFGFPEQVPYALLMFGDLIDPEYNFLRRVARPGWIVADVGAAIGQFTTFAATLPCSAIHAFEPSAANIEALQQNIARNSVSHIAHVHPIALSNVEGEARFGTAAKTWVSGLSANGEEIVPVRTLTAEFERLGLTHVSVLKINVAGFEPGVIEGGERFLANGGADILVLLLGLPSLPWYAKLAEYGYRFFYFHPGQNTLFEVTAFDPASVLDHRPWPARHILAVHQRAIDAYVGPILPIRALSAFQP</sequence>
<proteinExistence type="predicted"/>
<dbReference type="SUPFAM" id="SSF53335">
    <property type="entry name" value="S-adenosyl-L-methionine-dependent methyltransferases"/>
    <property type="match status" value="1"/>
</dbReference>
<organism evidence="2 3">
    <name type="scientific">Mycoplana rhizolycopersici</name>
    <dbReference type="NCBI Taxonomy" id="2746702"/>
    <lineage>
        <taxon>Bacteria</taxon>
        <taxon>Pseudomonadati</taxon>
        <taxon>Pseudomonadota</taxon>
        <taxon>Alphaproteobacteria</taxon>
        <taxon>Hyphomicrobiales</taxon>
        <taxon>Rhizobiaceae</taxon>
        <taxon>Mycoplana</taxon>
    </lineage>
</organism>
<evidence type="ECO:0000313" key="3">
    <source>
        <dbReference type="Proteomes" id="UP000659172"/>
    </source>
</evidence>